<dbReference type="RefSeq" id="WP_128633191.1">
    <property type="nucleotide sequence ID" value="NZ_RRCN01000001.1"/>
</dbReference>
<proteinExistence type="predicted"/>
<evidence type="ECO:0000313" key="4">
    <source>
        <dbReference type="EMBL" id="RRJ65383.1"/>
    </source>
</evidence>
<protein>
    <recommendedName>
        <fullName evidence="6">DUF2802 domain-containing protein</fullName>
    </recommendedName>
</protein>
<keyword evidence="3" id="KW-0472">Membrane</keyword>
<comment type="caution">
    <text evidence="4">The sequence shown here is derived from an EMBL/GenBank/DDBJ whole genome shotgun (WGS) entry which is preliminary data.</text>
</comment>
<keyword evidence="5" id="KW-1185">Reference proteome</keyword>
<dbReference type="AlphaFoldDB" id="A0A3P3UAA9"/>
<dbReference type="OrthoDB" id="1682562at2"/>
<feature type="compositionally biased region" description="Low complexity" evidence="2">
    <location>
        <begin position="148"/>
        <end position="158"/>
    </location>
</feature>
<evidence type="ECO:0008006" key="6">
    <source>
        <dbReference type="Google" id="ProtNLM"/>
    </source>
</evidence>
<evidence type="ECO:0000256" key="1">
    <source>
        <dbReference type="SAM" id="Coils"/>
    </source>
</evidence>
<keyword evidence="3" id="KW-0812">Transmembrane</keyword>
<gene>
    <name evidence="4" type="ORF">EHV15_22550</name>
</gene>
<evidence type="ECO:0000313" key="5">
    <source>
        <dbReference type="Proteomes" id="UP000267017"/>
    </source>
</evidence>
<name>A0A3P3UAA9_9BACL</name>
<dbReference type="EMBL" id="RRCN01000001">
    <property type="protein sequence ID" value="RRJ65383.1"/>
    <property type="molecule type" value="Genomic_DNA"/>
</dbReference>
<feature type="transmembrane region" description="Helical" evidence="3">
    <location>
        <begin position="6"/>
        <end position="24"/>
    </location>
</feature>
<feature type="coiled-coil region" evidence="1">
    <location>
        <begin position="34"/>
        <end position="68"/>
    </location>
</feature>
<feature type="region of interest" description="Disordered" evidence="2">
    <location>
        <begin position="145"/>
        <end position="168"/>
    </location>
</feature>
<dbReference type="Proteomes" id="UP000267017">
    <property type="component" value="Unassembled WGS sequence"/>
</dbReference>
<organism evidence="4 5">
    <name type="scientific">Paenibacillus oralis</name>
    <dbReference type="NCBI Taxonomy" id="2490856"/>
    <lineage>
        <taxon>Bacteria</taxon>
        <taxon>Bacillati</taxon>
        <taxon>Bacillota</taxon>
        <taxon>Bacilli</taxon>
        <taxon>Bacillales</taxon>
        <taxon>Paenibacillaceae</taxon>
        <taxon>Paenibacillus</taxon>
    </lineage>
</organism>
<evidence type="ECO:0000256" key="3">
    <source>
        <dbReference type="SAM" id="Phobius"/>
    </source>
</evidence>
<reference evidence="4 5" key="1">
    <citation type="submission" date="2018-11" db="EMBL/GenBank/DDBJ databases">
        <title>Genome sequencing of Paenibacillus sp. KCOM 3021 (= ChDC PVNT-B20).</title>
        <authorList>
            <person name="Kook J.-K."/>
            <person name="Park S.-N."/>
            <person name="Lim Y.K."/>
        </authorList>
    </citation>
    <scope>NUCLEOTIDE SEQUENCE [LARGE SCALE GENOMIC DNA]</scope>
    <source>
        <strain evidence="4 5">KCOM 3021</strain>
    </source>
</reference>
<evidence type="ECO:0000256" key="2">
    <source>
        <dbReference type="SAM" id="MobiDB-lite"/>
    </source>
</evidence>
<sequence length="212" mass="22822">MSFGDPWFYVVLLGAAALVYALLLPGRQASSPKNDAAKEMEATLEQYMSEIEKENQELIDLVSQMKQEFASKQLAQQEQIAELRKRLSDVEFSARQSESRLESLAASALENAASASLPAAATAEASLTSANAAVSGQASGLAVLSGTESAAEPAAEPVPETEDNADHVRGRYPELFDLYEKGKSIDMIAKSTGLQRGEVQLILQLAKKEESR</sequence>
<accession>A0A3P3UAA9</accession>
<keyword evidence="1" id="KW-0175">Coiled coil</keyword>
<keyword evidence="3" id="KW-1133">Transmembrane helix</keyword>